<keyword evidence="1" id="KW-0645">Protease</keyword>
<dbReference type="Proteomes" id="UP000186917">
    <property type="component" value="Unassembled WGS sequence"/>
</dbReference>
<dbReference type="GO" id="GO:0008239">
    <property type="term" value="F:dipeptidyl-peptidase activity"/>
    <property type="evidence" value="ECO:0007669"/>
    <property type="project" value="TreeGrafter"/>
</dbReference>
<dbReference type="Pfam" id="PF00930">
    <property type="entry name" value="DPPIV_N"/>
    <property type="match status" value="2"/>
</dbReference>
<dbReference type="RefSeq" id="WP_076376429.1">
    <property type="nucleotide sequence ID" value="NZ_AP017422.1"/>
</dbReference>
<feature type="domain" description="Dipeptidylpeptidase IV N-terminal" evidence="6">
    <location>
        <begin position="259"/>
        <end position="522"/>
    </location>
</feature>
<dbReference type="AlphaFoldDB" id="A0A173MQE1"/>
<evidence type="ECO:0000256" key="3">
    <source>
        <dbReference type="SAM" id="MobiDB-lite"/>
    </source>
</evidence>
<dbReference type="SUPFAM" id="SSF53474">
    <property type="entry name" value="alpha/beta-Hydrolases"/>
    <property type="match status" value="1"/>
</dbReference>
<feature type="compositionally biased region" description="Low complexity" evidence="3">
    <location>
        <begin position="187"/>
        <end position="198"/>
    </location>
</feature>
<evidence type="ECO:0000256" key="1">
    <source>
        <dbReference type="ARBA" id="ARBA00022670"/>
    </source>
</evidence>
<proteinExistence type="predicted"/>
<gene>
    <name evidence="7" type="ORF">SAMN05421788_1011101</name>
</gene>
<dbReference type="SUPFAM" id="SSF82171">
    <property type="entry name" value="DPP6 N-terminal domain-like"/>
    <property type="match status" value="1"/>
</dbReference>
<evidence type="ECO:0000256" key="4">
    <source>
        <dbReference type="SAM" id="SignalP"/>
    </source>
</evidence>
<dbReference type="InterPro" id="IPR002469">
    <property type="entry name" value="Peptidase_S9B_N"/>
</dbReference>
<dbReference type="GO" id="GO:0006508">
    <property type="term" value="P:proteolysis"/>
    <property type="evidence" value="ECO:0007669"/>
    <property type="project" value="UniProtKB-KW"/>
</dbReference>
<accession>A0A173MQE1</accession>
<keyword evidence="7" id="KW-0031">Aminopeptidase</keyword>
<dbReference type="OrthoDB" id="9812921at2"/>
<dbReference type="PROSITE" id="PS00708">
    <property type="entry name" value="PRO_ENDOPEP_SER"/>
    <property type="match status" value="1"/>
</dbReference>
<dbReference type="InterPro" id="IPR029058">
    <property type="entry name" value="AB_hydrolase_fold"/>
</dbReference>
<keyword evidence="2" id="KW-0378">Hydrolase</keyword>
<dbReference type="KEGG" id="fln:FLA_5721"/>
<reference evidence="8" key="1">
    <citation type="submission" date="2017-01" db="EMBL/GenBank/DDBJ databases">
        <authorList>
            <person name="Varghese N."/>
            <person name="Submissions S."/>
        </authorList>
    </citation>
    <scope>NUCLEOTIDE SEQUENCE [LARGE SCALE GENOMIC DNA]</scope>
    <source>
        <strain evidence="8">DSM 21054</strain>
    </source>
</reference>
<dbReference type="PANTHER" id="PTHR11731:SF193">
    <property type="entry name" value="DIPEPTIDYL PEPTIDASE 9"/>
    <property type="match status" value="1"/>
</dbReference>
<evidence type="ECO:0000259" key="5">
    <source>
        <dbReference type="Pfam" id="PF00326"/>
    </source>
</evidence>
<name>A0A173MQE1_9BACT</name>
<dbReference type="PANTHER" id="PTHR11731">
    <property type="entry name" value="PROTEASE FAMILY S9B,C DIPEPTIDYL-PEPTIDASE IV-RELATED"/>
    <property type="match status" value="1"/>
</dbReference>
<dbReference type="Gene3D" id="3.40.50.1820">
    <property type="entry name" value="alpha/beta hydrolase"/>
    <property type="match status" value="1"/>
</dbReference>
<dbReference type="InterPro" id="IPR001375">
    <property type="entry name" value="Peptidase_S9_cat"/>
</dbReference>
<dbReference type="STRING" id="477680.SAMN05421788_1011101"/>
<keyword evidence="8" id="KW-1185">Reference proteome</keyword>
<evidence type="ECO:0000313" key="8">
    <source>
        <dbReference type="Proteomes" id="UP000186917"/>
    </source>
</evidence>
<dbReference type="Gene3D" id="2.140.10.30">
    <property type="entry name" value="Dipeptidylpeptidase IV, N-terminal domain"/>
    <property type="match status" value="2"/>
</dbReference>
<feature type="chain" id="PRO_5030023281" evidence="4">
    <location>
        <begin position="20"/>
        <end position="809"/>
    </location>
</feature>
<feature type="domain" description="Peptidase S9 prolyl oligopeptidase catalytic" evidence="5">
    <location>
        <begin position="612"/>
        <end position="806"/>
    </location>
</feature>
<dbReference type="InterPro" id="IPR002471">
    <property type="entry name" value="Pept_S9_AS"/>
</dbReference>
<evidence type="ECO:0000259" key="6">
    <source>
        <dbReference type="Pfam" id="PF00930"/>
    </source>
</evidence>
<evidence type="ECO:0000313" key="7">
    <source>
        <dbReference type="EMBL" id="SIS76912.1"/>
    </source>
</evidence>
<feature type="domain" description="Dipeptidylpeptidase IV N-terminal" evidence="6">
    <location>
        <begin position="102"/>
        <end position="163"/>
    </location>
</feature>
<sequence>MRKLLAGGLLLCCWQHGLAQNLTVEKIMRDPKWIGSSPSNIVWSYNSKNFYFDWNPQAQTSDSSYRSSISGSAPEKAGYRQAQLAVAISRGSYNHARTHIVYTLAGDIYLLEIKTGNTTRVTHTEEVEANPSFFKADAYISYVRNQNLFAWNIKTGSTEQLTNFIKGGEAIAPPAPAAGRGRGGDRGAAANAGNNAAAKTTGNRQEQWLQQDELRLMDIVRERKEKKEAREAFLQTVKETDTLVNINIGDKTVANVQVSPDGRFISYRLFQAASGTKNTIVPNYVTESSFTTDIPARTKVGVAQGKYELFVLDTQKDSVIAIKTDSIPGITDLPDYTKDYPNAISKTPAARPVFINGPWWNEQGTAAIVDIRSQDNKDRWIMLLDAASGTLTLADRQRDEAWIGGPGIGYNANIDWINSNTFYFQSEATGYAHLYTYNITTHQKKALTQGNYEIQEVALNTAKTHFYLLTNEVHPGKQHWYRIKTDGSDKQQITSMEGGYEIELSPDEKYIAYRYSYINKPWELYVQENAPGKKPVQITNKAASDSFKTYPWRETKIFTIPARDGKNIYARIYEPATGRKNGSAVIFVHGAGYLQNVHYWWSSYFREYMFNNLLADKGYTVLDIDYRASSGYGRDWRTGIYRHMGGKDLDDEVDAANYLVKELGINPSKIGMYGGSYGGFMTLMALFTQPDVFKAGAALRPVTDWAHYNHGYTSNILNEPFTDSLAYYRSSPINFAAGLKNNLLICHGMVDVNVHFQDAVRLNQRLIELGKDNWQMAVYPMEDHGFVEPGSWTDEYKRILKLFDTTLLP</sequence>
<keyword evidence="4" id="KW-0732">Signal</keyword>
<dbReference type="GO" id="GO:0004252">
    <property type="term" value="F:serine-type endopeptidase activity"/>
    <property type="evidence" value="ECO:0007669"/>
    <property type="project" value="InterPro"/>
</dbReference>
<dbReference type="Pfam" id="PF00326">
    <property type="entry name" value="Peptidase_S9"/>
    <property type="match status" value="1"/>
</dbReference>
<evidence type="ECO:0000256" key="2">
    <source>
        <dbReference type="ARBA" id="ARBA00022801"/>
    </source>
</evidence>
<protein>
    <submittedName>
        <fullName evidence="7">Dipeptidyl aminopeptidase/acylaminoacyl peptidase</fullName>
    </submittedName>
</protein>
<dbReference type="EMBL" id="FTOR01000001">
    <property type="protein sequence ID" value="SIS76912.1"/>
    <property type="molecule type" value="Genomic_DNA"/>
</dbReference>
<feature type="region of interest" description="Disordered" evidence="3">
    <location>
        <begin position="174"/>
        <end position="205"/>
    </location>
</feature>
<feature type="signal peptide" evidence="4">
    <location>
        <begin position="1"/>
        <end position="19"/>
    </location>
</feature>
<dbReference type="InterPro" id="IPR050278">
    <property type="entry name" value="Serine_Prot_S9B/DPPIV"/>
</dbReference>
<organism evidence="7 8">
    <name type="scientific">Filimonas lacunae</name>
    <dbReference type="NCBI Taxonomy" id="477680"/>
    <lineage>
        <taxon>Bacteria</taxon>
        <taxon>Pseudomonadati</taxon>
        <taxon>Bacteroidota</taxon>
        <taxon>Chitinophagia</taxon>
        <taxon>Chitinophagales</taxon>
        <taxon>Chitinophagaceae</taxon>
        <taxon>Filimonas</taxon>
    </lineage>
</organism>
<dbReference type="GO" id="GO:0004177">
    <property type="term" value="F:aminopeptidase activity"/>
    <property type="evidence" value="ECO:0007669"/>
    <property type="project" value="UniProtKB-KW"/>
</dbReference>